<dbReference type="PRINTS" id="PR00725">
    <property type="entry name" value="DADACBPTASE1"/>
</dbReference>
<protein>
    <recommendedName>
        <fullName evidence="10">Peptidase S11 D-alanyl-D-alanine carboxypeptidase A N-terminal domain-containing protein</fullName>
    </recommendedName>
</protein>
<evidence type="ECO:0000256" key="8">
    <source>
        <dbReference type="PIRSR" id="PIRSR618044-2"/>
    </source>
</evidence>
<feature type="active site" description="Proton acceptor" evidence="7">
    <location>
        <position position="70"/>
    </location>
</feature>
<evidence type="ECO:0000313" key="12">
    <source>
        <dbReference type="Proteomes" id="UP000034081"/>
    </source>
</evidence>
<organism evidence="11 12">
    <name type="scientific">Candidatus Woesebacteria bacterium GW2011_GWB1_38_8</name>
    <dbReference type="NCBI Taxonomy" id="1618570"/>
    <lineage>
        <taxon>Bacteria</taxon>
        <taxon>Candidatus Woeseibacteriota</taxon>
    </lineage>
</organism>
<comment type="caution">
    <text evidence="11">The sequence shown here is derived from an EMBL/GenBank/DDBJ whole genome shotgun (WGS) entry which is preliminary data.</text>
</comment>
<dbReference type="PANTHER" id="PTHR21581:SF6">
    <property type="entry name" value="TRAFFICKING PROTEIN PARTICLE COMPLEX SUBUNIT 12"/>
    <property type="match status" value="1"/>
</dbReference>
<accession>A0A0G0L0I0</accession>
<dbReference type="GO" id="GO:0008360">
    <property type="term" value="P:regulation of cell shape"/>
    <property type="evidence" value="ECO:0007669"/>
    <property type="project" value="UniProtKB-KW"/>
</dbReference>
<dbReference type="InterPro" id="IPR018044">
    <property type="entry name" value="Peptidase_S11"/>
</dbReference>
<keyword evidence="6" id="KW-0961">Cell wall biogenesis/degradation</keyword>
<feature type="binding site" evidence="8">
    <location>
        <position position="231"/>
    </location>
    <ligand>
        <name>substrate</name>
    </ligand>
</feature>
<evidence type="ECO:0000256" key="9">
    <source>
        <dbReference type="RuleBase" id="RU004016"/>
    </source>
</evidence>
<evidence type="ECO:0000256" key="6">
    <source>
        <dbReference type="ARBA" id="ARBA00023316"/>
    </source>
</evidence>
<dbReference type="GO" id="GO:0009252">
    <property type="term" value="P:peptidoglycan biosynthetic process"/>
    <property type="evidence" value="ECO:0007669"/>
    <property type="project" value="UniProtKB-KW"/>
</dbReference>
<gene>
    <name evidence="11" type="ORF">UT08_C0006G0031</name>
</gene>
<evidence type="ECO:0000256" key="1">
    <source>
        <dbReference type="ARBA" id="ARBA00007164"/>
    </source>
</evidence>
<evidence type="ECO:0000256" key="5">
    <source>
        <dbReference type="ARBA" id="ARBA00022984"/>
    </source>
</evidence>
<evidence type="ECO:0000256" key="7">
    <source>
        <dbReference type="PIRSR" id="PIRSR618044-1"/>
    </source>
</evidence>
<dbReference type="GO" id="GO:0006508">
    <property type="term" value="P:proteolysis"/>
    <property type="evidence" value="ECO:0007669"/>
    <property type="project" value="InterPro"/>
</dbReference>
<dbReference type="InterPro" id="IPR012338">
    <property type="entry name" value="Beta-lactam/transpept-like"/>
</dbReference>
<dbReference type="SUPFAM" id="SSF56601">
    <property type="entry name" value="beta-lactamase/transpeptidase-like"/>
    <property type="match status" value="1"/>
</dbReference>
<reference evidence="11 12" key="1">
    <citation type="journal article" date="2015" name="Nature">
        <title>rRNA introns, odd ribosomes, and small enigmatic genomes across a large radiation of phyla.</title>
        <authorList>
            <person name="Brown C.T."/>
            <person name="Hug L.A."/>
            <person name="Thomas B.C."/>
            <person name="Sharon I."/>
            <person name="Castelle C.J."/>
            <person name="Singh A."/>
            <person name="Wilkins M.J."/>
            <person name="Williams K.H."/>
            <person name="Banfield J.F."/>
        </authorList>
    </citation>
    <scope>NUCLEOTIDE SEQUENCE [LARGE SCALE GENOMIC DNA]</scope>
</reference>
<evidence type="ECO:0000256" key="2">
    <source>
        <dbReference type="ARBA" id="ARBA00022729"/>
    </source>
</evidence>
<dbReference type="InterPro" id="IPR001967">
    <property type="entry name" value="Peptidase_S11_N"/>
</dbReference>
<keyword evidence="2" id="KW-0732">Signal</keyword>
<dbReference type="AlphaFoldDB" id="A0A0G0L0I0"/>
<dbReference type="Pfam" id="PF00768">
    <property type="entry name" value="Peptidase_S11"/>
    <property type="match status" value="1"/>
</dbReference>
<dbReference type="Gene3D" id="3.40.710.10">
    <property type="entry name" value="DD-peptidase/beta-lactamase superfamily"/>
    <property type="match status" value="1"/>
</dbReference>
<dbReference type="PANTHER" id="PTHR21581">
    <property type="entry name" value="D-ALANYL-D-ALANINE CARBOXYPEPTIDASE"/>
    <property type="match status" value="1"/>
</dbReference>
<keyword evidence="4" id="KW-0133">Cell shape</keyword>
<dbReference type="GO" id="GO:0071555">
    <property type="term" value="P:cell wall organization"/>
    <property type="evidence" value="ECO:0007669"/>
    <property type="project" value="UniProtKB-KW"/>
</dbReference>
<evidence type="ECO:0000256" key="3">
    <source>
        <dbReference type="ARBA" id="ARBA00022801"/>
    </source>
</evidence>
<feature type="domain" description="Peptidase S11 D-alanyl-D-alanine carboxypeptidase A N-terminal" evidence="10">
    <location>
        <begin position="36"/>
        <end position="261"/>
    </location>
</feature>
<feature type="active site" evidence="7">
    <location>
        <position position="120"/>
    </location>
</feature>
<dbReference type="EMBL" id="LBVL01000006">
    <property type="protein sequence ID" value="KKQ85448.1"/>
    <property type="molecule type" value="Genomic_DNA"/>
</dbReference>
<keyword evidence="3" id="KW-0378">Hydrolase</keyword>
<feature type="active site" description="Proton acceptor" evidence="7">
    <location>
        <position position="67"/>
    </location>
</feature>
<evidence type="ECO:0000313" key="11">
    <source>
        <dbReference type="EMBL" id="KKQ85448.1"/>
    </source>
</evidence>
<dbReference type="STRING" id="1618570.UT08_C0006G0031"/>
<name>A0A0G0L0I0_9BACT</name>
<dbReference type="Proteomes" id="UP000034081">
    <property type="component" value="Unassembled WGS sequence"/>
</dbReference>
<evidence type="ECO:0000259" key="10">
    <source>
        <dbReference type="Pfam" id="PF00768"/>
    </source>
</evidence>
<keyword evidence="5" id="KW-0573">Peptidoglycan synthesis</keyword>
<comment type="similarity">
    <text evidence="1 9">Belongs to the peptidase S11 family.</text>
</comment>
<sequence length="287" mass="31530">MIISVKIKATEVKPKSSLGLAQLSPIPVLVKDAPFPIISAQSALVVDIDSGLALYEKNPEGILLPASTTKILTALISLEYYPLDTILTVGNVKVAGQKMGLQFGETITVRDLLKGLLIYSANDAAEVLAENYCSQTGCGRDNFIRQMNDKARDLSLTHSNFANPSGLENEGHVTSAQDLARLTSVAMKNSYFREMVGTQKTNVVSVDGKIVHKLVNLNELLGKVEGVLGVKTGWTENARENLVTYVERNNKKVMMVILGSQDRFGETEELINWVFENYDWRVVKEPS</sequence>
<evidence type="ECO:0000256" key="4">
    <source>
        <dbReference type="ARBA" id="ARBA00022960"/>
    </source>
</evidence>
<proteinExistence type="inferred from homology"/>
<dbReference type="GO" id="GO:0009002">
    <property type="term" value="F:serine-type D-Ala-D-Ala carboxypeptidase activity"/>
    <property type="evidence" value="ECO:0007669"/>
    <property type="project" value="InterPro"/>
</dbReference>